<gene>
    <name evidence="5" type="ORF">IAA98_15260</name>
</gene>
<evidence type="ECO:0000313" key="5">
    <source>
        <dbReference type="EMBL" id="HIT76935.1"/>
    </source>
</evidence>
<feature type="domain" description="Cell envelope-related transcriptional attenuator" evidence="4">
    <location>
        <begin position="89"/>
        <end position="241"/>
    </location>
</feature>
<dbReference type="AlphaFoldDB" id="A0A9D1KNQ2"/>
<evidence type="ECO:0000256" key="1">
    <source>
        <dbReference type="ARBA" id="ARBA00006068"/>
    </source>
</evidence>
<dbReference type="InterPro" id="IPR050922">
    <property type="entry name" value="LytR/CpsA/Psr_CW_biosynth"/>
</dbReference>
<name>A0A9D1KNQ2_9ACTN</name>
<evidence type="ECO:0000313" key="6">
    <source>
        <dbReference type="Proteomes" id="UP000886842"/>
    </source>
</evidence>
<dbReference type="PANTHER" id="PTHR33392">
    <property type="entry name" value="POLYISOPRENYL-TEICHOIC ACID--PEPTIDOGLYCAN TEICHOIC ACID TRANSFERASE TAGU"/>
    <property type="match status" value="1"/>
</dbReference>
<feature type="transmembrane region" description="Helical" evidence="3">
    <location>
        <begin position="16"/>
        <end position="37"/>
    </location>
</feature>
<feature type="compositionally biased region" description="Pro residues" evidence="2">
    <location>
        <begin position="363"/>
        <end position="372"/>
    </location>
</feature>
<accession>A0A9D1KNQ2</accession>
<proteinExistence type="inferred from homology"/>
<dbReference type="PANTHER" id="PTHR33392:SF6">
    <property type="entry name" value="POLYISOPRENYL-TEICHOIC ACID--PEPTIDOGLYCAN TEICHOIC ACID TRANSFERASE TAGU"/>
    <property type="match status" value="1"/>
</dbReference>
<keyword evidence="3" id="KW-0472">Membrane</keyword>
<evidence type="ECO:0000256" key="2">
    <source>
        <dbReference type="SAM" id="MobiDB-lite"/>
    </source>
</evidence>
<sequence>MAGKVRRGHLLGARRTVVLALSAVVALVLLVTIGVVVRVQSSLSVVTIHDDDRAVSAPADQDPLTILVVGSDSRALEGERHGVDDGSRRSDALIVVHLARGDARVDAVQIPRDTVLELPACPDVGEGSFAGGRGMINGALNHGLACTVAAVEALSGLHLDHAVELDFDGFVAVVDAIGGLPICLPEPMQDDQAALDLPAGEQVLTGTEALALVRTRHAVGDGSDLARLDNQKRVISALVAHLSGEDLTRRPDRLARLAEAVAEATTVDDGLGSVAALVALGRRFAAVPDSQVSVTTMPWQPAPDDPNRVVPAPEAADAFARLGQDRPVRTGSPDDASPRDPSTPSTPAQPPTPSDPSSKGPTSCPPSAPCSC</sequence>
<comment type="caution">
    <text evidence="5">The sequence shown here is derived from an EMBL/GenBank/DDBJ whole genome shotgun (WGS) entry which is preliminary data.</text>
</comment>
<reference evidence="5" key="1">
    <citation type="submission" date="2020-10" db="EMBL/GenBank/DDBJ databases">
        <authorList>
            <person name="Gilroy R."/>
        </authorList>
    </citation>
    <scope>NUCLEOTIDE SEQUENCE</scope>
    <source>
        <strain evidence="5">ChiGjej1B1-24693</strain>
    </source>
</reference>
<dbReference type="EMBL" id="DVLP01000441">
    <property type="protein sequence ID" value="HIT76935.1"/>
    <property type="molecule type" value="Genomic_DNA"/>
</dbReference>
<organism evidence="5 6">
    <name type="scientific">Candidatus Avipropionibacterium avicola</name>
    <dbReference type="NCBI Taxonomy" id="2840701"/>
    <lineage>
        <taxon>Bacteria</taxon>
        <taxon>Bacillati</taxon>
        <taxon>Actinomycetota</taxon>
        <taxon>Actinomycetes</taxon>
        <taxon>Propionibacteriales</taxon>
        <taxon>Propionibacteriaceae</taxon>
        <taxon>Propionibacteriaceae incertae sedis</taxon>
        <taxon>Candidatus Avipropionibacterium</taxon>
    </lineage>
</organism>
<dbReference type="InterPro" id="IPR004474">
    <property type="entry name" value="LytR_CpsA_psr"/>
</dbReference>
<reference evidence="5" key="2">
    <citation type="journal article" date="2021" name="PeerJ">
        <title>Extensive microbial diversity within the chicken gut microbiome revealed by metagenomics and culture.</title>
        <authorList>
            <person name="Gilroy R."/>
            <person name="Ravi A."/>
            <person name="Getino M."/>
            <person name="Pursley I."/>
            <person name="Horton D.L."/>
            <person name="Alikhan N.F."/>
            <person name="Baker D."/>
            <person name="Gharbi K."/>
            <person name="Hall N."/>
            <person name="Watson M."/>
            <person name="Adriaenssens E.M."/>
            <person name="Foster-Nyarko E."/>
            <person name="Jarju S."/>
            <person name="Secka A."/>
            <person name="Antonio M."/>
            <person name="Oren A."/>
            <person name="Chaudhuri R.R."/>
            <person name="La Ragione R."/>
            <person name="Hildebrand F."/>
            <person name="Pallen M.J."/>
        </authorList>
    </citation>
    <scope>NUCLEOTIDE SEQUENCE</scope>
    <source>
        <strain evidence="5">ChiGjej1B1-24693</strain>
    </source>
</reference>
<protein>
    <submittedName>
        <fullName evidence="5">LCP family protein</fullName>
    </submittedName>
</protein>
<dbReference type="Gene3D" id="3.40.630.190">
    <property type="entry name" value="LCP protein"/>
    <property type="match status" value="1"/>
</dbReference>
<dbReference type="Pfam" id="PF03816">
    <property type="entry name" value="LytR_cpsA_psr"/>
    <property type="match status" value="1"/>
</dbReference>
<keyword evidence="3" id="KW-1133">Transmembrane helix</keyword>
<comment type="similarity">
    <text evidence="1">Belongs to the LytR/CpsA/Psr (LCP) family.</text>
</comment>
<dbReference type="NCBIfam" id="TIGR00350">
    <property type="entry name" value="lytR_cpsA_psr"/>
    <property type="match status" value="1"/>
</dbReference>
<keyword evidence="3" id="KW-0812">Transmembrane</keyword>
<feature type="region of interest" description="Disordered" evidence="2">
    <location>
        <begin position="291"/>
        <end position="372"/>
    </location>
</feature>
<evidence type="ECO:0000256" key="3">
    <source>
        <dbReference type="SAM" id="Phobius"/>
    </source>
</evidence>
<evidence type="ECO:0000259" key="4">
    <source>
        <dbReference type="Pfam" id="PF03816"/>
    </source>
</evidence>
<dbReference type="Proteomes" id="UP000886842">
    <property type="component" value="Unassembled WGS sequence"/>
</dbReference>